<organism evidence="2 3">
    <name type="scientific">Penicillium fimorum</name>
    <dbReference type="NCBI Taxonomy" id="1882269"/>
    <lineage>
        <taxon>Eukaryota</taxon>
        <taxon>Fungi</taxon>
        <taxon>Dikarya</taxon>
        <taxon>Ascomycota</taxon>
        <taxon>Pezizomycotina</taxon>
        <taxon>Eurotiomycetes</taxon>
        <taxon>Eurotiomycetidae</taxon>
        <taxon>Eurotiales</taxon>
        <taxon>Aspergillaceae</taxon>
        <taxon>Penicillium</taxon>
    </lineage>
</organism>
<dbReference type="Proteomes" id="UP001149954">
    <property type="component" value="Unassembled WGS sequence"/>
</dbReference>
<name>A0A9W9XM30_9EURO</name>
<feature type="region of interest" description="Disordered" evidence="1">
    <location>
        <begin position="1"/>
        <end position="99"/>
    </location>
</feature>
<dbReference type="EMBL" id="JAPWDS010000006">
    <property type="protein sequence ID" value="KAJ5494779.1"/>
    <property type="molecule type" value="Genomic_DNA"/>
</dbReference>
<reference evidence="2" key="1">
    <citation type="submission" date="2022-12" db="EMBL/GenBank/DDBJ databases">
        <authorList>
            <person name="Petersen C."/>
        </authorList>
    </citation>
    <scope>NUCLEOTIDE SEQUENCE</scope>
    <source>
        <strain evidence="2">IBT 29495</strain>
    </source>
</reference>
<comment type="caution">
    <text evidence="2">The sequence shown here is derived from an EMBL/GenBank/DDBJ whole genome shotgun (WGS) entry which is preliminary data.</text>
</comment>
<dbReference type="AlphaFoldDB" id="A0A9W9XM30"/>
<reference evidence="2" key="2">
    <citation type="journal article" date="2023" name="IMA Fungus">
        <title>Comparative genomic study of the Penicillium genus elucidates a diverse pangenome and 15 lateral gene transfer events.</title>
        <authorList>
            <person name="Petersen C."/>
            <person name="Sorensen T."/>
            <person name="Nielsen M.R."/>
            <person name="Sondergaard T.E."/>
            <person name="Sorensen J.L."/>
            <person name="Fitzpatrick D.A."/>
            <person name="Frisvad J.C."/>
            <person name="Nielsen K.L."/>
        </authorList>
    </citation>
    <scope>NUCLEOTIDE SEQUENCE</scope>
    <source>
        <strain evidence="2">IBT 29495</strain>
    </source>
</reference>
<evidence type="ECO:0000313" key="2">
    <source>
        <dbReference type="EMBL" id="KAJ5494779.1"/>
    </source>
</evidence>
<keyword evidence="3" id="KW-1185">Reference proteome</keyword>
<sequence length="99" mass="11290">MASLLAEDQPPPPLPSKATGWEEELKGYLNLEPISDGEDGEDSVDDKADNVNPDNMDTATEEAEPDHSIRHQLPVIPFSQQRPQRERKRRRDDDLYTYT</sequence>
<evidence type="ECO:0000313" key="3">
    <source>
        <dbReference type="Proteomes" id="UP001149954"/>
    </source>
</evidence>
<feature type="compositionally biased region" description="Acidic residues" evidence="1">
    <location>
        <begin position="35"/>
        <end position="44"/>
    </location>
</feature>
<gene>
    <name evidence="2" type="ORF">N7463_010866</name>
</gene>
<proteinExistence type="predicted"/>
<protein>
    <submittedName>
        <fullName evidence="2">Uncharacterized protein</fullName>
    </submittedName>
</protein>
<evidence type="ECO:0000256" key="1">
    <source>
        <dbReference type="SAM" id="MobiDB-lite"/>
    </source>
</evidence>
<accession>A0A9W9XM30</accession>